<dbReference type="Gene3D" id="3.40.50.300">
    <property type="entry name" value="P-loop containing nucleotide triphosphate hydrolases"/>
    <property type="match status" value="2"/>
</dbReference>
<protein>
    <recommendedName>
        <fullName evidence="3">DNA helicase</fullName>
    </recommendedName>
</protein>
<accession>A0A6C0EF06</accession>
<dbReference type="EMBL" id="MN738842">
    <property type="protein sequence ID" value="QHT27797.1"/>
    <property type="molecule type" value="Genomic_DNA"/>
</dbReference>
<dbReference type="InterPro" id="IPR027417">
    <property type="entry name" value="P-loop_NTPase"/>
</dbReference>
<evidence type="ECO:0000256" key="1">
    <source>
        <dbReference type="SAM" id="Coils"/>
    </source>
</evidence>
<dbReference type="SUPFAM" id="SSF52540">
    <property type="entry name" value="P-loop containing nucleoside triphosphate hydrolases"/>
    <property type="match status" value="1"/>
</dbReference>
<evidence type="ECO:0008006" key="3">
    <source>
        <dbReference type="Google" id="ProtNLM"/>
    </source>
</evidence>
<name>A0A6C0EF06_9ZZZZ</name>
<dbReference type="AlphaFoldDB" id="A0A6C0EF06"/>
<keyword evidence="1" id="KW-0175">Coiled coil</keyword>
<reference evidence="2" key="1">
    <citation type="journal article" date="2020" name="Nature">
        <title>Giant virus diversity and host interactions through global metagenomics.</title>
        <authorList>
            <person name="Schulz F."/>
            <person name="Roux S."/>
            <person name="Paez-Espino D."/>
            <person name="Jungbluth S."/>
            <person name="Walsh D.A."/>
            <person name="Denef V.J."/>
            <person name="McMahon K.D."/>
            <person name="Konstantinidis K.T."/>
            <person name="Eloe-Fadrosh E.A."/>
            <person name="Kyrpides N.C."/>
            <person name="Woyke T."/>
        </authorList>
    </citation>
    <scope>NUCLEOTIDE SEQUENCE</scope>
    <source>
        <strain evidence="2">GVMAG-M-3300000115-19</strain>
    </source>
</reference>
<sequence>MSFTLEQENIINSKEKYKSVLGVPGCGKTTVLCEELILNNNLNKLCITRTNSVIEQINNKCKTLQFKKINSSNHFYCKYIKNYIGIANIDSFIHYQLDYFNNNNSYFKDNNIKLHEYGSRHDWKKEKFMELVKNKKINKLYLKIIDENDKTNNIEVNKLYIDEAQDMITSEINLFISILKNNKLLNCSVYGDTLQTLNGKSTKYYSIMRFNEKLNAKEYNLSKCFRCPKGHIEFNNELFKSIRNNNKYGNLPYIVPTNNNIEDKPFIFSHKGMNTNSNAQSIYNSVKLIIDEVLANDNTINISDFTIVVNKVNDSKVLPTIVHHLKKHFNEKFYYFETKDNSGTHTTIDFNNLKSSHCKCRDDNIFSLKEKCKKYNLSNYSKLKKIELINKLTTYYNDNNIENEIPFKIFNQKDIECSVCKFKREKEKGAIISIDGFKGLESKCIIFLNLADKSIPRENHINKVEELTDYSKLNVLTTRSTKYLFIGINNSSPSRYFNEKDIEKVINKNLIYYPINWNNKLKFDKKYSNEKYIEYEYLSKQELEEQKENIINNRKNFYKKKNTKYKNNQELYEKEKEEYKVKLQVINKFIGNYNIPDNIPLIYKNLMEKYSNNELPKSKKFRNLNTPDKNKLCVSSIAEDIDFTNDIRFDIKEDNFGVPCKIAKNYDKRVIGNMGNIIILRHLYLKNKINRDYNDTIQVLSDLIDKRVTLIDFDDLYIYNYIVDYEINHSYKNINETECKINKIIEKIKSNTDDSNINSLQNKIEKYFTLNNDSCLYCIKQFLNIEDINIFLDKNIDNNKIPSKIYFNIAILIESLFEPIFRPVNIQYIDNFNEDINKIHENISKLIVNFNDCTLEKSINFHYIERKKKNLEQLNFNKNINPEIFREGYMCSLLGRSDIIEENTETKNLLEIKLSSSNECNNSWCYQVILYYMMNNIKGIQFDNVSIVNILSGIKYKIKINKENKEKIIDKILNYYKFIPSLKKNFKNKILYNDDVYDEI</sequence>
<feature type="coiled-coil region" evidence="1">
    <location>
        <begin position="540"/>
        <end position="582"/>
    </location>
</feature>
<proteinExistence type="predicted"/>
<organism evidence="2">
    <name type="scientific">viral metagenome</name>
    <dbReference type="NCBI Taxonomy" id="1070528"/>
    <lineage>
        <taxon>unclassified sequences</taxon>
        <taxon>metagenomes</taxon>
        <taxon>organismal metagenomes</taxon>
    </lineage>
</organism>
<evidence type="ECO:0000313" key="2">
    <source>
        <dbReference type="EMBL" id="QHT27797.1"/>
    </source>
</evidence>